<dbReference type="Gene3D" id="1.10.287.70">
    <property type="match status" value="1"/>
</dbReference>
<evidence type="ECO:0000259" key="7">
    <source>
        <dbReference type="Pfam" id="PF00520"/>
    </source>
</evidence>
<keyword evidence="2 6" id="KW-0812">Transmembrane</keyword>
<evidence type="ECO:0000256" key="5">
    <source>
        <dbReference type="SAM" id="Coils"/>
    </source>
</evidence>
<evidence type="ECO:0000313" key="9">
    <source>
        <dbReference type="Proteomes" id="UP000520767"/>
    </source>
</evidence>
<comment type="subcellular location">
    <subcellularLocation>
        <location evidence="1">Membrane</location>
        <topology evidence="1">Multi-pass membrane protein</topology>
    </subcellularLocation>
</comment>
<feature type="coiled-coil region" evidence="5">
    <location>
        <begin position="119"/>
        <end position="165"/>
    </location>
</feature>
<gene>
    <name evidence="8" type="ORF">FHR82_003549</name>
</gene>
<dbReference type="GO" id="GO:0001518">
    <property type="term" value="C:voltage-gated sodium channel complex"/>
    <property type="evidence" value="ECO:0007669"/>
    <property type="project" value="TreeGrafter"/>
</dbReference>
<dbReference type="SUPFAM" id="SSF81324">
    <property type="entry name" value="Voltage-gated potassium channels"/>
    <property type="match status" value="1"/>
</dbReference>
<dbReference type="Pfam" id="PF00520">
    <property type="entry name" value="Ion_trans"/>
    <property type="match status" value="1"/>
</dbReference>
<evidence type="ECO:0000256" key="1">
    <source>
        <dbReference type="ARBA" id="ARBA00004141"/>
    </source>
</evidence>
<feature type="domain" description="Ion transport" evidence="7">
    <location>
        <begin position="5"/>
        <end position="125"/>
    </location>
</feature>
<proteinExistence type="predicted"/>
<evidence type="ECO:0000256" key="3">
    <source>
        <dbReference type="ARBA" id="ARBA00022989"/>
    </source>
</evidence>
<keyword evidence="5" id="KW-0175">Coiled coil</keyword>
<sequence>MGPLSVLRALRLVSAVPSMRQVVNSLFSALSGIVSILLLLMLVLYTSSIAAVQMFGAIAPDEFGHLGSSSPTMFKVMTQGWPEVADRIIAVRPLGWLFFVGYIVLTGFIVLNLLIAVIVNAAERQMVEAQAAKEERTDKAVLTELTALRAQLTRLEDELRTRRCRPGR</sequence>
<evidence type="ECO:0000256" key="2">
    <source>
        <dbReference type="ARBA" id="ARBA00022692"/>
    </source>
</evidence>
<dbReference type="InterPro" id="IPR005821">
    <property type="entry name" value="Ion_trans_dom"/>
</dbReference>
<keyword evidence="4 6" id="KW-0472">Membrane</keyword>
<protein>
    <recommendedName>
        <fullName evidence="7">Ion transport domain-containing protein</fullName>
    </recommendedName>
</protein>
<dbReference type="Proteomes" id="UP000520767">
    <property type="component" value="Unassembled WGS sequence"/>
</dbReference>
<dbReference type="GO" id="GO:0005248">
    <property type="term" value="F:voltage-gated sodium channel activity"/>
    <property type="evidence" value="ECO:0007669"/>
    <property type="project" value="TreeGrafter"/>
</dbReference>
<comment type="caution">
    <text evidence="8">The sequence shown here is derived from an EMBL/GenBank/DDBJ whole genome shotgun (WGS) entry which is preliminary data.</text>
</comment>
<name>A0A7W7Q5F1_9PSEU</name>
<dbReference type="AlphaFoldDB" id="A0A7W7Q5F1"/>
<dbReference type="PANTHER" id="PTHR10037">
    <property type="entry name" value="VOLTAGE-GATED CATION CHANNEL CALCIUM AND SODIUM"/>
    <property type="match status" value="1"/>
</dbReference>
<evidence type="ECO:0000256" key="6">
    <source>
        <dbReference type="SAM" id="Phobius"/>
    </source>
</evidence>
<evidence type="ECO:0000313" key="8">
    <source>
        <dbReference type="EMBL" id="MBB4907329.1"/>
    </source>
</evidence>
<dbReference type="PANTHER" id="PTHR10037:SF62">
    <property type="entry name" value="SODIUM CHANNEL PROTEIN 60E"/>
    <property type="match status" value="1"/>
</dbReference>
<feature type="transmembrane region" description="Helical" evidence="6">
    <location>
        <begin position="25"/>
        <end position="45"/>
    </location>
</feature>
<evidence type="ECO:0000256" key="4">
    <source>
        <dbReference type="ARBA" id="ARBA00023136"/>
    </source>
</evidence>
<organism evidence="8 9">
    <name type="scientific">Actinophytocola algeriensis</name>
    <dbReference type="NCBI Taxonomy" id="1768010"/>
    <lineage>
        <taxon>Bacteria</taxon>
        <taxon>Bacillati</taxon>
        <taxon>Actinomycetota</taxon>
        <taxon>Actinomycetes</taxon>
        <taxon>Pseudonocardiales</taxon>
        <taxon>Pseudonocardiaceae</taxon>
    </lineage>
</organism>
<dbReference type="RefSeq" id="WP_184811418.1">
    <property type="nucleotide sequence ID" value="NZ_JACHJQ010000003.1"/>
</dbReference>
<keyword evidence="3 6" id="KW-1133">Transmembrane helix</keyword>
<accession>A0A7W7Q5F1</accession>
<reference evidence="8 9" key="1">
    <citation type="submission" date="2020-08" db="EMBL/GenBank/DDBJ databases">
        <title>Genomic Encyclopedia of Type Strains, Phase III (KMG-III): the genomes of soil and plant-associated and newly described type strains.</title>
        <authorList>
            <person name="Whitman W."/>
        </authorList>
    </citation>
    <scope>NUCLEOTIDE SEQUENCE [LARGE SCALE GENOMIC DNA]</scope>
    <source>
        <strain evidence="8 9">CECT 8960</strain>
    </source>
</reference>
<keyword evidence="9" id="KW-1185">Reference proteome</keyword>
<feature type="transmembrane region" description="Helical" evidence="6">
    <location>
        <begin position="96"/>
        <end position="119"/>
    </location>
</feature>
<dbReference type="InterPro" id="IPR043203">
    <property type="entry name" value="VGCC_Ca_Na"/>
</dbReference>
<dbReference type="EMBL" id="JACHJQ010000003">
    <property type="protein sequence ID" value="MBB4907329.1"/>
    <property type="molecule type" value="Genomic_DNA"/>
</dbReference>